<proteinExistence type="predicted"/>
<evidence type="ECO:0000313" key="3">
    <source>
        <dbReference type="Proteomes" id="UP000781932"/>
    </source>
</evidence>
<dbReference type="EMBL" id="JAATWM020000008">
    <property type="protein sequence ID" value="KAF9879185.1"/>
    <property type="molecule type" value="Genomic_DNA"/>
</dbReference>
<dbReference type="GeneID" id="62159211"/>
<gene>
    <name evidence="2" type="ORF">CkaCkLH20_03418</name>
</gene>
<feature type="region of interest" description="Disordered" evidence="1">
    <location>
        <begin position="41"/>
        <end position="102"/>
    </location>
</feature>
<comment type="caution">
    <text evidence="2">The sequence shown here is derived from an EMBL/GenBank/DDBJ whole genome shotgun (WGS) entry which is preliminary data.</text>
</comment>
<dbReference type="Gene3D" id="3.80.10.10">
    <property type="entry name" value="Ribonuclease Inhibitor"/>
    <property type="match status" value="1"/>
</dbReference>
<dbReference type="InterPro" id="IPR032675">
    <property type="entry name" value="LRR_dom_sf"/>
</dbReference>
<dbReference type="AlphaFoldDB" id="A0A9P6IAX1"/>
<dbReference type="RefSeq" id="XP_038748646.1">
    <property type="nucleotide sequence ID" value="XM_038886137.1"/>
</dbReference>
<evidence type="ECO:0000256" key="1">
    <source>
        <dbReference type="SAM" id="MobiDB-lite"/>
    </source>
</evidence>
<accession>A0A9P6IAX1</accession>
<organism evidence="2 3">
    <name type="scientific">Colletotrichum karsti</name>
    <dbReference type="NCBI Taxonomy" id="1095194"/>
    <lineage>
        <taxon>Eukaryota</taxon>
        <taxon>Fungi</taxon>
        <taxon>Dikarya</taxon>
        <taxon>Ascomycota</taxon>
        <taxon>Pezizomycotina</taxon>
        <taxon>Sordariomycetes</taxon>
        <taxon>Hypocreomycetidae</taxon>
        <taxon>Glomerellales</taxon>
        <taxon>Glomerellaceae</taxon>
        <taxon>Colletotrichum</taxon>
        <taxon>Colletotrichum boninense species complex</taxon>
    </lineage>
</organism>
<name>A0A9P6IAX1_9PEZI</name>
<evidence type="ECO:0000313" key="2">
    <source>
        <dbReference type="EMBL" id="KAF9879185.1"/>
    </source>
</evidence>
<feature type="compositionally biased region" description="Polar residues" evidence="1">
    <location>
        <begin position="50"/>
        <end position="64"/>
    </location>
</feature>
<feature type="compositionally biased region" description="Polar residues" evidence="1">
    <location>
        <begin position="81"/>
        <end position="98"/>
    </location>
</feature>
<dbReference type="SUPFAM" id="SSF52047">
    <property type="entry name" value="RNI-like"/>
    <property type="match status" value="1"/>
</dbReference>
<protein>
    <submittedName>
        <fullName evidence="2">Uncharacterized protein</fullName>
    </submittedName>
</protein>
<feature type="compositionally biased region" description="Basic and acidic residues" evidence="1">
    <location>
        <begin position="65"/>
        <end position="80"/>
    </location>
</feature>
<reference evidence="2" key="1">
    <citation type="submission" date="2020-03" db="EMBL/GenBank/DDBJ databases">
        <authorList>
            <person name="He L."/>
        </authorList>
    </citation>
    <scope>NUCLEOTIDE SEQUENCE</scope>
    <source>
        <strain evidence="2">CkLH20</strain>
    </source>
</reference>
<reference evidence="2" key="2">
    <citation type="submission" date="2020-11" db="EMBL/GenBank/DDBJ databases">
        <title>Whole genome sequencing of Colletotrichum sp.</title>
        <authorList>
            <person name="Li H."/>
        </authorList>
    </citation>
    <scope>NUCLEOTIDE SEQUENCE</scope>
    <source>
        <strain evidence="2">CkLH20</strain>
    </source>
</reference>
<dbReference type="OrthoDB" id="4828210at2759"/>
<sequence>MCPGRRSSTLRFRFHFHFHFHFHLNSIAIEVNKTTAMALHPQSEERSVDENQAISGSVSTTQKGDNCDNDQRADMTDKSVGDSQIDQSSSNESNINSVHQKDSKSVNFLPGLRDLSMNPDCFWASPVEPEDDCSQVIDLDTEEKTSRQLTTSPILSLSNEVMNSIFNAFDVDPKLPNLTVRAATPKCQELFRQTTRFSLWSLSSTCRALQLVSQQRLFSNIHNESGKRAGLLLRSLVEFPRLRAYVKQLDLRFSLDDGGECEDGLYGCLDLDLSKIPSFHASVVKRSGILDDKGAIRPGPVEDVFQTLIGLMLSLTTNLETLTLGFDVRHDRDYIDDTGNGVESFLSLFRGVDTTCEAIGGLLVSDNFVADNNTNDNTATKAMHHRQHQLLPCLRSLDMHHQKGCFDFIHSAVRPRLWPFNLPSLLALPSLLSLTTFSDTTQWGYLDEITWSEPFFALETLSFHHETMPGSALCCILRRCPNLRALEIDLDCDDPGPIDEYGGFRGSKETARISDAIPNSCPRLRSLTLLTKTNPRFFFRDEPNSDWLAGMAELTDLRTNVPCLFKDPGDMMTADICDRLPPNLERLSLDDIWTMDDRVSSLGHWIESGPDGYLLRDLNALDASAQPFAIMLSLLASSRMAGKLPSLRTVSVKSPIFEKDTGKSAQHLAEAFAVAGMKFEVIPFLVWPRPERIGVDAWSFRRAEKRRQPGRHIKWMEVNVDGMWCRMRIDRYREWQSEKRKTHVMG</sequence>
<dbReference type="Proteomes" id="UP000781932">
    <property type="component" value="Unassembled WGS sequence"/>
</dbReference>
<keyword evidence="3" id="KW-1185">Reference proteome</keyword>